<feature type="domain" description="GAPS4 PD-(D/E)XK nuclease" evidence="1">
    <location>
        <begin position="7"/>
        <end position="173"/>
    </location>
</feature>
<dbReference type="Proteomes" id="UP000198382">
    <property type="component" value="Unassembled WGS sequence"/>
</dbReference>
<comment type="caution">
    <text evidence="2">The sequence shown here is derived from an EMBL/GenBank/DDBJ whole genome shotgun (WGS) entry which is preliminary data.</text>
</comment>
<feature type="non-terminal residue" evidence="2">
    <location>
        <position position="1"/>
    </location>
</feature>
<dbReference type="EMBL" id="MUGV01000014">
    <property type="protein sequence ID" value="OXA80172.1"/>
    <property type="molecule type" value="Genomic_DNA"/>
</dbReference>
<dbReference type="RefSeq" id="WP_089069620.1">
    <property type="nucleotide sequence ID" value="NZ_MUGV01000014.1"/>
</dbReference>
<evidence type="ECO:0000259" key="1">
    <source>
        <dbReference type="Pfam" id="PF26115"/>
    </source>
</evidence>
<proteinExistence type="predicted"/>
<sequence length="314" mass="35781">TTICVDPKSVGEKGEKIVDYFFRDILGYGNVLHGESITCNKPFKHKDKKAKGNRTTHGIDAFVSMVSPMEDNVLDVGVISSKFTSKAYPNSPKTTFKEHFNDLAHTLECFKNSKLSAETNFGSSNVNKTEVFGILVWASNKSDENKNIISEVSNIQFDSDLVFDKIIVLDNNRLNFFVETIQNAKKEFGKENLKFVYHNTGLNNISLQSQSFGDFLPLEYLFSDIIPVRIEREGKVELLIFSKDEFSSDNCSKLLDFAKGFDHLGSISSIILSFPDFNDLEHSPIVQKELLRFGNYKYNKNLFLKKHTEDFRNY</sequence>
<accession>A0ABX4BT28</accession>
<reference evidence="2 3" key="1">
    <citation type="submission" date="2016-11" db="EMBL/GenBank/DDBJ databases">
        <title>Whole genomes of Flavobacteriaceae.</title>
        <authorList>
            <person name="Stine C."/>
            <person name="Li C."/>
            <person name="Tadesse D."/>
        </authorList>
    </citation>
    <scope>NUCLEOTIDE SEQUENCE [LARGE SCALE GENOMIC DNA]</scope>
    <source>
        <strain evidence="2 3">DSM 15937</strain>
    </source>
</reference>
<gene>
    <name evidence="2" type="ORF">B0A65_07555</name>
</gene>
<protein>
    <recommendedName>
        <fullName evidence="1">GAPS4 PD-(D/E)XK nuclease domain-containing protein</fullName>
    </recommendedName>
</protein>
<dbReference type="InterPro" id="IPR058873">
    <property type="entry name" value="PDDEXK_GAPS4"/>
</dbReference>
<evidence type="ECO:0000313" key="3">
    <source>
        <dbReference type="Proteomes" id="UP000198382"/>
    </source>
</evidence>
<keyword evidence="3" id="KW-1185">Reference proteome</keyword>
<name>A0ABX4BT28_FLAFR</name>
<evidence type="ECO:0000313" key="2">
    <source>
        <dbReference type="EMBL" id="OXA80172.1"/>
    </source>
</evidence>
<organism evidence="2 3">
    <name type="scientific">Flavobacterium frigidimaris</name>
    <dbReference type="NCBI Taxonomy" id="262320"/>
    <lineage>
        <taxon>Bacteria</taxon>
        <taxon>Pseudomonadati</taxon>
        <taxon>Bacteroidota</taxon>
        <taxon>Flavobacteriia</taxon>
        <taxon>Flavobacteriales</taxon>
        <taxon>Flavobacteriaceae</taxon>
        <taxon>Flavobacterium</taxon>
    </lineage>
</organism>
<dbReference type="Pfam" id="PF26115">
    <property type="entry name" value="PDDEXK_GAPS4"/>
    <property type="match status" value="1"/>
</dbReference>